<keyword evidence="3" id="KW-1185">Reference proteome</keyword>
<dbReference type="PRINTS" id="PR00469">
    <property type="entry name" value="PNDRDTASEII"/>
</dbReference>
<dbReference type="InterPro" id="IPR050982">
    <property type="entry name" value="Auxin_biosynth/cation_transpt"/>
</dbReference>
<accession>A0A1L9TM32</accession>
<evidence type="ECO:0008006" key="4">
    <source>
        <dbReference type="Google" id="ProtNLM"/>
    </source>
</evidence>
<dbReference type="Pfam" id="PF13738">
    <property type="entry name" value="Pyr_redox_3"/>
    <property type="match status" value="1"/>
</dbReference>
<organism evidence="2 3">
    <name type="scientific">Aspergillus sydowii CBS 593.65</name>
    <dbReference type="NCBI Taxonomy" id="1036612"/>
    <lineage>
        <taxon>Eukaryota</taxon>
        <taxon>Fungi</taxon>
        <taxon>Dikarya</taxon>
        <taxon>Ascomycota</taxon>
        <taxon>Pezizomycotina</taxon>
        <taxon>Eurotiomycetes</taxon>
        <taxon>Eurotiomycetidae</taxon>
        <taxon>Eurotiales</taxon>
        <taxon>Aspergillaceae</taxon>
        <taxon>Aspergillus</taxon>
        <taxon>Aspergillus subgen. Nidulantes</taxon>
    </lineage>
</organism>
<keyword evidence="1" id="KW-0560">Oxidoreductase</keyword>
<dbReference type="VEuPathDB" id="FungiDB:ASPSYDRAFT_173138"/>
<dbReference type="STRING" id="1036612.A0A1L9TM32"/>
<dbReference type="InterPro" id="IPR036188">
    <property type="entry name" value="FAD/NAD-bd_sf"/>
</dbReference>
<name>A0A1L9TM32_9EURO</name>
<protein>
    <recommendedName>
        <fullName evidence="4">FAD/NAD(P)-binding domain-containing protein</fullName>
    </recommendedName>
</protein>
<evidence type="ECO:0000313" key="3">
    <source>
        <dbReference type="Proteomes" id="UP000184356"/>
    </source>
</evidence>
<sequence length="605" mass="66735">MYDEYPPLAALPQLTLHPSVDPERLDAAKIVNDWLSSFTESLSQGRPDDISSHFLGEESWWRDFVSFSWDIACHNGAEAICNYLRSSKVEFAESKADQPGALQPQLADMGGLRFIQSGFGFKTKFGTGRGVLRLANVGPDQWKAWTVFTVLEMLNGQDELFSRREKEAEMQGGVSSRGAPAASDQIDSNLQVLIVGAGQSGLAIAAHLQHLGITYLVVDKASQAGDSWRERYDTIKSHTPTFSDHYPFLKYPANWPRYLDKERITKWMDHYGDIMGLNIRRATLASKIEYKESTQRYLVELQSKDNTKTITPKHVVLATGLFSTIPIQPTFPGKDLFKGQVYHTSTHKSAALVPGLQNKTVTIIGAGTSAHDVAQDFVHHGAKAVTMVQRQPIYVTSLDSTEKTQVALWNTPGLSTEDADLLGNSLPTAVVRTLGVGATQMMSANDKVMLDGLEKAGLAVKRGEQGDSLLDHQLIKAGHFYIDQGACQMIIDGRIKIQRCERGVHGYSPEGIVLADGTEIKSDIIILATGFERSAKTIAALMGKDVMDKVGDICALDDNQERIGVWRPTGMPGFWYTTGSFLWSRQFAPILALQIDAIERGMNRQ</sequence>
<dbReference type="SUPFAM" id="SSF51905">
    <property type="entry name" value="FAD/NAD(P)-binding domain"/>
    <property type="match status" value="2"/>
</dbReference>
<dbReference type="PANTHER" id="PTHR43539">
    <property type="entry name" value="FLAVIN-BINDING MONOOXYGENASE-LIKE PROTEIN (AFU_ORTHOLOGUE AFUA_4G09220)"/>
    <property type="match status" value="1"/>
</dbReference>
<gene>
    <name evidence="2" type="ORF">ASPSYDRAFT_173138</name>
</gene>
<dbReference type="GO" id="GO:0004497">
    <property type="term" value="F:monooxygenase activity"/>
    <property type="evidence" value="ECO:0007669"/>
    <property type="project" value="TreeGrafter"/>
</dbReference>
<reference evidence="3" key="1">
    <citation type="journal article" date="2017" name="Genome Biol.">
        <title>Comparative genomics reveals high biological diversity and specific adaptations in the industrially and medically important fungal genus Aspergillus.</title>
        <authorList>
            <person name="de Vries R.P."/>
            <person name="Riley R."/>
            <person name="Wiebenga A."/>
            <person name="Aguilar-Osorio G."/>
            <person name="Amillis S."/>
            <person name="Uchima C.A."/>
            <person name="Anderluh G."/>
            <person name="Asadollahi M."/>
            <person name="Askin M."/>
            <person name="Barry K."/>
            <person name="Battaglia E."/>
            <person name="Bayram O."/>
            <person name="Benocci T."/>
            <person name="Braus-Stromeyer S.A."/>
            <person name="Caldana C."/>
            <person name="Canovas D."/>
            <person name="Cerqueira G.C."/>
            <person name="Chen F."/>
            <person name="Chen W."/>
            <person name="Choi C."/>
            <person name="Clum A."/>
            <person name="Dos Santos R.A."/>
            <person name="Damasio A.R."/>
            <person name="Diallinas G."/>
            <person name="Emri T."/>
            <person name="Fekete E."/>
            <person name="Flipphi M."/>
            <person name="Freyberg S."/>
            <person name="Gallo A."/>
            <person name="Gournas C."/>
            <person name="Habgood R."/>
            <person name="Hainaut M."/>
            <person name="Harispe M.L."/>
            <person name="Henrissat B."/>
            <person name="Hilden K.S."/>
            <person name="Hope R."/>
            <person name="Hossain A."/>
            <person name="Karabika E."/>
            <person name="Karaffa L."/>
            <person name="Karanyi Z."/>
            <person name="Krasevec N."/>
            <person name="Kuo A."/>
            <person name="Kusch H."/>
            <person name="LaButti K."/>
            <person name="Lagendijk E.L."/>
            <person name="Lapidus A."/>
            <person name="Levasseur A."/>
            <person name="Lindquist E."/>
            <person name="Lipzen A."/>
            <person name="Logrieco A.F."/>
            <person name="MacCabe A."/>
            <person name="Maekelae M.R."/>
            <person name="Malavazi I."/>
            <person name="Melin P."/>
            <person name="Meyer V."/>
            <person name="Mielnichuk N."/>
            <person name="Miskei M."/>
            <person name="Molnar A.P."/>
            <person name="Mule G."/>
            <person name="Ngan C.Y."/>
            <person name="Orejas M."/>
            <person name="Orosz E."/>
            <person name="Ouedraogo J.P."/>
            <person name="Overkamp K.M."/>
            <person name="Park H.-S."/>
            <person name="Perrone G."/>
            <person name="Piumi F."/>
            <person name="Punt P.J."/>
            <person name="Ram A.F."/>
            <person name="Ramon A."/>
            <person name="Rauscher S."/>
            <person name="Record E."/>
            <person name="Riano-Pachon D.M."/>
            <person name="Robert V."/>
            <person name="Roehrig J."/>
            <person name="Ruller R."/>
            <person name="Salamov A."/>
            <person name="Salih N.S."/>
            <person name="Samson R.A."/>
            <person name="Sandor E."/>
            <person name="Sanguinetti M."/>
            <person name="Schuetze T."/>
            <person name="Sepcic K."/>
            <person name="Shelest E."/>
            <person name="Sherlock G."/>
            <person name="Sophianopoulou V."/>
            <person name="Squina F.M."/>
            <person name="Sun H."/>
            <person name="Susca A."/>
            <person name="Todd R.B."/>
            <person name="Tsang A."/>
            <person name="Unkles S.E."/>
            <person name="van de Wiele N."/>
            <person name="van Rossen-Uffink D."/>
            <person name="Oliveira J.V."/>
            <person name="Vesth T.C."/>
            <person name="Visser J."/>
            <person name="Yu J.-H."/>
            <person name="Zhou M."/>
            <person name="Andersen M.R."/>
            <person name="Archer D.B."/>
            <person name="Baker S.E."/>
            <person name="Benoit I."/>
            <person name="Brakhage A.A."/>
            <person name="Braus G.H."/>
            <person name="Fischer R."/>
            <person name="Frisvad J.C."/>
            <person name="Goldman G.H."/>
            <person name="Houbraken J."/>
            <person name="Oakley B."/>
            <person name="Pocsi I."/>
            <person name="Scazzocchio C."/>
            <person name="Seiboth B."/>
            <person name="vanKuyk P.A."/>
            <person name="Wortman J."/>
            <person name="Dyer P.S."/>
            <person name="Grigoriev I.V."/>
        </authorList>
    </citation>
    <scope>NUCLEOTIDE SEQUENCE [LARGE SCALE GENOMIC DNA]</scope>
    <source>
        <strain evidence="3">CBS 593.65</strain>
    </source>
</reference>
<dbReference type="OrthoDB" id="74360at2759"/>
<proteinExistence type="predicted"/>
<dbReference type="RefSeq" id="XP_040704284.1">
    <property type="nucleotide sequence ID" value="XM_040843434.1"/>
</dbReference>
<evidence type="ECO:0000256" key="1">
    <source>
        <dbReference type="ARBA" id="ARBA00023002"/>
    </source>
</evidence>
<dbReference type="GO" id="GO:0050660">
    <property type="term" value="F:flavin adenine dinucleotide binding"/>
    <property type="evidence" value="ECO:0007669"/>
    <property type="project" value="TreeGrafter"/>
</dbReference>
<dbReference type="Gene3D" id="3.50.50.60">
    <property type="entry name" value="FAD/NAD(P)-binding domain"/>
    <property type="match status" value="1"/>
</dbReference>
<dbReference type="GeneID" id="63759507"/>
<dbReference type="Proteomes" id="UP000184356">
    <property type="component" value="Unassembled WGS sequence"/>
</dbReference>
<dbReference type="EMBL" id="KV878584">
    <property type="protein sequence ID" value="OJJ60478.1"/>
    <property type="molecule type" value="Genomic_DNA"/>
</dbReference>
<dbReference type="AlphaFoldDB" id="A0A1L9TM32"/>
<evidence type="ECO:0000313" key="2">
    <source>
        <dbReference type="EMBL" id="OJJ60478.1"/>
    </source>
</evidence>
<dbReference type="PANTHER" id="PTHR43539:SF24">
    <property type="entry name" value="FAD_NAD(P)-BINDING DOMAIN-CONTAINING PROTEIN-RELATED"/>
    <property type="match status" value="1"/>
</dbReference>